<organism evidence="1 2">
    <name type="scientific">Roseomonas haemaphysalidis</name>
    <dbReference type="NCBI Taxonomy" id="2768162"/>
    <lineage>
        <taxon>Bacteria</taxon>
        <taxon>Pseudomonadati</taxon>
        <taxon>Pseudomonadota</taxon>
        <taxon>Alphaproteobacteria</taxon>
        <taxon>Acetobacterales</taxon>
        <taxon>Roseomonadaceae</taxon>
        <taxon>Roseomonas</taxon>
    </lineage>
</organism>
<evidence type="ECO:0000313" key="1">
    <source>
        <dbReference type="EMBL" id="MBO1078148.1"/>
    </source>
</evidence>
<keyword evidence="2" id="KW-1185">Reference proteome</keyword>
<sequence length="189" mass="19836">MRDTPKPTFPHGSLLAAMLGGRAPTDVRRAAHRLRAEGAAVVAVEDDIAGMAPGLATSAVARSPAVLDVLPPLFWVEARLDDGGVQGWVMERKRDGLSLRGFAVGPDRDAVPEPRGTATLLFGAAVPEEDEDARFLRGLVTAVSLQEMLSQMGEASPVVLLPAEAAGEDLSTLRGLRLSVAMPPDALPD</sequence>
<dbReference type="Proteomes" id="UP001518989">
    <property type="component" value="Unassembled WGS sequence"/>
</dbReference>
<accession>A0ABS3KL03</accession>
<comment type="caution">
    <text evidence="1">The sequence shown here is derived from an EMBL/GenBank/DDBJ whole genome shotgun (WGS) entry which is preliminary data.</text>
</comment>
<dbReference type="EMBL" id="JACTNG010000002">
    <property type="protein sequence ID" value="MBO1078148.1"/>
    <property type="molecule type" value="Genomic_DNA"/>
</dbReference>
<proteinExistence type="predicted"/>
<evidence type="ECO:0000313" key="2">
    <source>
        <dbReference type="Proteomes" id="UP001518989"/>
    </source>
</evidence>
<gene>
    <name evidence="1" type="ORF">IAI61_03830</name>
</gene>
<protein>
    <submittedName>
        <fullName evidence="1">Uncharacterized protein</fullName>
    </submittedName>
</protein>
<reference evidence="1 2" key="1">
    <citation type="submission" date="2020-09" db="EMBL/GenBank/DDBJ databases">
        <title>Roseomonas.</title>
        <authorList>
            <person name="Zhu W."/>
        </authorList>
    </citation>
    <scope>NUCLEOTIDE SEQUENCE [LARGE SCALE GENOMIC DNA]</scope>
    <source>
        <strain evidence="1 2">573</strain>
    </source>
</reference>
<dbReference type="RefSeq" id="WP_207415590.1">
    <property type="nucleotide sequence ID" value="NZ_CP061177.1"/>
</dbReference>
<name>A0ABS3KL03_9PROT</name>